<proteinExistence type="predicted"/>
<keyword evidence="3" id="KW-1185">Reference proteome</keyword>
<evidence type="ECO:0000313" key="2">
    <source>
        <dbReference type="EMBL" id="VDN05533.1"/>
    </source>
</evidence>
<dbReference type="AlphaFoldDB" id="A0A0N5D4W7"/>
<reference evidence="4" key="1">
    <citation type="submission" date="2017-02" db="UniProtKB">
        <authorList>
            <consortium name="WormBaseParasite"/>
        </authorList>
    </citation>
    <scope>IDENTIFICATION</scope>
</reference>
<name>A0A0N5D4W7_THECL</name>
<evidence type="ECO:0000313" key="3">
    <source>
        <dbReference type="Proteomes" id="UP000276776"/>
    </source>
</evidence>
<organism evidence="4">
    <name type="scientific">Thelazia callipaeda</name>
    <name type="common">Oriental eyeworm</name>
    <name type="synonym">Parasitic nematode</name>
    <dbReference type="NCBI Taxonomy" id="103827"/>
    <lineage>
        <taxon>Eukaryota</taxon>
        <taxon>Metazoa</taxon>
        <taxon>Ecdysozoa</taxon>
        <taxon>Nematoda</taxon>
        <taxon>Chromadorea</taxon>
        <taxon>Rhabditida</taxon>
        <taxon>Spirurina</taxon>
        <taxon>Spiruromorpha</taxon>
        <taxon>Thelazioidea</taxon>
        <taxon>Thelaziidae</taxon>
        <taxon>Thelazia</taxon>
    </lineage>
</organism>
<evidence type="ECO:0000256" key="1">
    <source>
        <dbReference type="SAM" id="Phobius"/>
    </source>
</evidence>
<keyword evidence="1" id="KW-0472">Membrane</keyword>
<reference evidence="2 3" key="2">
    <citation type="submission" date="2018-11" db="EMBL/GenBank/DDBJ databases">
        <authorList>
            <consortium name="Pathogen Informatics"/>
        </authorList>
    </citation>
    <scope>NUCLEOTIDE SEQUENCE [LARGE SCALE GENOMIC DNA]</scope>
</reference>
<gene>
    <name evidence="2" type="ORF">TCLT_LOCUS8017</name>
</gene>
<feature type="transmembrane region" description="Helical" evidence="1">
    <location>
        <begin position="79"/>
        <end position="100"/>
    </location>
</feature>
<dbReference type="Proteomes" id="UP000276776">
    <property type="component" value="Unassembled WGS sequence"/>
</dbReference>
<evidence type="ECO:0000313" key="4">
    <source>
        <dbReference type="WBParaSite" id="TCLT_0000802801-mRNA-1"/>
    </source>
</evidence>
<dbReference type="WBParaSite" id="TCLT_0000802801-mRNA-1">
    <property type="protein sequence ID" value="TCLT_0000802801-mRNA-1"/>
    <property type="gene ID" value="TCLT_0000802801"/>
</dbReference>
<keyword evidence="1" id="KW-1133">Transmembrane helix</keyword>
<dbReference type="EMBL" id="UYYF01004571">
    <property type="protein sequence ID" value="VDN05533.1"/>
    <property type="molecule type" value="Genomic_DNA"/>
</dbReference>
<accession>A0A0N5D4W7</accession>
<protein>
    <submittedName>
        <fullName evidence="4">Ig-like domain-containing protein</fullName>
    </submittedName>
</protein>
<keyword evidence="1" id="KW-0812">Transmembrane</keyword>
<sequence>MPLFPAAKMLTKVQTKMDIIKNKIWATITEIRNKNTYICLASTNLDKSESIIKWTAYVSDTEELCTVALSKAEMVAHRSFWLCQAVLVVVALVTKVVWIGGVRKDKVLERCIVQVSSKVFSDISAYEKSIVYKKHRDIREMEEDEISVESEEALRQEDILRVVIMDDNTDSHIGESDEESNNCLQVDELLGLRKLFSFISARLCGISKIEQSNF</sequence>